<sequence>MATFHTFQRIFNSSFQFYGLSDWLLELMPDNVNLNHSNNKQPSNGWVFRRHNARSKFTCPNCTELNSHSSSKSRKISSWSSAFTTILFRARLDQSHNGQLIGRIQMKIFEQGCQTCNMYSTGVLEEKEIKKTFYRLYLWILKTFYNVRLVDNDDDQDEPRRQEHIQQTKISHDSSRCDGCRLGWCKALYTNRNK</sequence>
<evidence type="ECO:0000256" key="4">
    <source>
        <dbReference type="ARBA" id="ARBA00022771"/>
    </source>
</evidence>
<dbReference type="GO" id="GO:0008270">
    <property type="term" value="F:zinc ion binding"/>
    <property type="evidence" value="ECO:0007669"/>
    <property type="project" value="UniProtKB-KW"/>
</dbReference>
<dbReference type="InterPro" id="IPR027377">
    <property type="entry name" value="ZAR1/RTP1-5-like_Znf-3CxxC"/>
</dbReference>
<name>A0A813XCN8_ADIRI</name>
<feature type="domain" description="3CxxC-type" evidence="8">
    <location>
        <begin position="52"/>
        <end position="183"/>
    </location>
</feature>
<evidence type="ECO:0000256" key="2">
    <source>
        <dbReference type="ARBA" id="ARBA00022692"/>
    </source>
</evidence>
<gene>
    <name evidence="9" type="ORF">XAT740_LOCUS6187</name>
</gene>
<keyword evidence="4" id="KW-0863">Zinc-finger</keyword>
<evidence type="ECO:0000256" key="3">
    <source>
        <dbReference type="ARBA" id="ARBA00022723"/>
    </source>
</evidence>
<keyword evidence="5" id="KW-0862">Zinc</keyword>
<dbReference type="SMART" id="SM01328">
    <property type="entry name" value="zf-3CxxC"/>
    <property type="match status" value="1"/>
</dbReference>
<dbReference type="InterPro" id="IPR026096">
    <property type="entry name" value="R-trans_p"/>
</dbReference>
<keyword evidence="10" id="KW-1185">Reference proteome</keyword>
<keyword evidence="2" id="KW-0812">Transmembrane</keyword>
<evidence type="ECO:0000259" key="8">
    <source>
        <dbReference type="SMART" id="SM01328"/>
    </source>
</evidence>
<comment type="caution">
    <text evidence="9">The sequence shown here is derived from an EMBL/GenBank/DDBJ whole genome shotgun (WGS) entry which is preliminary data.</text>
</comment>
<dbReference type="PANTHER" id="PTHR14402">
    <property type="entry name" value="RECEPTOR TRANSPORTING PROTEIN"/>
    <property type="match status" value="1"/>
</dbReference>
<dbReference type="Pfam" id="PF13695">
    <property type="entry name" value="Zn_ribbon_3CxxC"/>
    <property type="match status" value="1"/>
</dbReference>
<reference evidence="9" key="1">
    <citation type="submission" date="2021-02" db="EMBL/GenBank/DDBJ databases">
        <authorList>
            <person name="Nowell W R."/>
        </authorList>
    </citation>
    <scope>NUCLEOTIDE SEQUENCE</scope>
</reference>
<dbReference type="PANTHER" id="PTHR14402:SF10">
    <property type="entry name" value="3CXXC-TYPE DOMAIN-CONTAINING PROTEIN"/>
    <property type="match status" value="1"/>
</dbReference>
<dbReference type="EMBL" id="CAJNOR010000279">
    <property type="protein sequence ID" value="CAF0864980.1"/>
    <property type="molecule type" value="Genomic_DNA"/>
</dbReference>
<keyword evidence="6" id="KW-1133">Transmembrane helix</keyword>
<dbReference type="GO" id="GO:0051205">
    <property type="term" value="P:protein insertion into membrane"/>
    <property type="evidence" value="ECO:0007669"/>
    <property type="project" value="TreeGrafter"/>
</dbReference>
<evidence type="ECO:0000313" key="9">
    <source>
        <dbReference type="EMBL" id="CAF0864980.1"/>
    </source>
</evidence>
<keyword evidence="7" id="KW-0472">Membrane</keyword>
<accession>A0A813XCN8</accession>
<keyword evidence="3" id="KW-0479">Metal-binding</keyword>
<comment type="subcellular location">
    <subcellularLocation>
        <location evidence="1">Membrane</location>
        <topology evidence="1">Single-pass membrane protein</topology>
    </subcellularLocation>
</comment>
<dbReference type="GO" id="GO:0016020">
    <property type="term" value="C:membrane"/>
    <property type="evidence" value="ECO:0007669"/>
    <property type="project" value="UniProtKB-SubCell"/>
</dbReference>
<dbReference type="GO" id="GO:0006612">
    <property type="term" value="P:protein targeting to membrane"/>
    <property type="evidence" value="ECO:0007669"/>
    <property type="project" value="TreeGrafter"/>
</dbReference>
<proteinExistence type="predicted"/>
<dbReference type="AlphaFoldDB" id="A0A813XCN8"/>
<evidence type="ECO:0000256" key="5">
    <source>
        <dbReference type="ARBA" id="ARBA00022833"/>
    </source>
</evidence>
<evidence type="ECO:0000256" key="6">
    <source>
        <dbReference type="ARBA" id="ARBA00022989"/>
    </source>
</evidence>
<evidence type="ECO:0000256" key="7">
    <source>
        <dbReference type="ARBA" id="ARBA00023136"/>
    </source>
</evidence>
<dbReference type="GO" id="GO:0031849">
    <property type="term" value="F:olfactory receptor binding"/>
    <property type="evidence" value="ECO:0007669"/>
    <property type="project" value="TreeGrafter"/>
</dbReference>
<protein>
    <recommendedName>
        <fullName evidence="8">3CxxC-type domain-containing protein</fullName>
    </recommendedName>
</protein>
<evidence type="ECO:0000256" key="1">
    <source>
        <dbReference type="ARBA" id="ARBA00004167"/>
    </source>
</evidence>
<evidence type="ECO:0000313" key="10">
    <source>
        <dbReference type="Proteomes" id="UP000663828"/>
    </source>
</evidence>
<organism evidence="9 10">
    <name type="scientific">Adineta ricciae</name>
    <name type="common">Rotifer</name>
    <dbReference type="NCBI Taxonomy" id="249248"/>
    <lineage>
        <taxon>Eukaryota</taxon>
        <taxon>Metazoa</taxon>
        <taxon>Spiralia</taxon>
        <taxon>Gnathifera</taxon>
        <taxon>Rotifera</taxon>
        <taxon>Eurotatoria</taxon>
        <taxon>Bdelloidea</taxon>
        <taxon>Adinetida</taxon>
        <taxon>Adinetidae</taxon>
        <taxon>Adineta</taxon>
    </lineage>
</organism>
<dbReference type="Proteomes" id="UP000663828">
    <property type="component" value="Unassembled WGS sequence"/>
</dbReference>